<keyword evidence="4 9" id="KW-0808">Transferase</keyword>
<organism evidence="11">
    <name type="scientific">Larimichthys crocea</name>
    <name type="common">Large yellow croaker</name>
    <name type="synonym">Pseudosciaena crocea</name>
    <dbReference type="NCBI Taxonomy" id="215358"/>
    <lineage>
        <taxon>Eukaryota</taxon>
        <taxon>Metazoa</taxon>
        <taxon>Chordata</taxon>
        <taxon>Craniata</taxon>
        <taxon>Vertebrata</taxon>
        <taxon>Euteleostomi</taxon>
        <taxon>Actinopterygii</taxon>
        <taxon>Neopterygii</taxon>
        <taxon>Teleostei</taxon>
        <taxon>Neoteleostei</taxon>
        <taxon>Acanthomorphata</taxon>
        <taxon>Eupercaria</taxon>
        <taxon>Sciaenidae</taxon>
        <taxon>Larimichthys</taxon>
    </lineage>
</organism>
<dbReference type="GO" id="GO:0005739">
    <property type="term" value="C:mitochondrion"/>
    <property type="evidence" value="ECO:0007669"/>
    <property type="project" value="TreeGrafter"/>
</dbReference>
<dbReference type="GO" id="GO:0006096">
    <property type="term" value="P:glycolytic process"/>
    <property type="evidence" value="ECO:0007669"/>
    <property type="project" value="UniProtKB-KW"/>
</dbReference>
<dbReference type="eggNOG" id="KOG1369">
    <property type="taxonomic scope" value="Eukaryota"/>
</dbReference>
<dbReference type="InterPro" id="IPR001312">
    <property type="entry name" value="Hexokinase"/>
</dbReference>
<keyword evidence="9 11" id="KW-0418">Kinase</keyword>
<comment type="catalytic activity">
    <reaction evidence="8">
        <text>D-glucose + ATP = D-glucose 6-phosphate + ADP + H(+)</text>
        <dbReference type="Rhea" id="RHEA:17825"/>
        <dbReference type="ChEBI" id="CHEBI:4167"/>
        <dbReference type="ChEBI" id="CHEBI:15378"/>
        <dbReference type="ChEBI" id="CHEBI:30616"/>
        <dbReference type="ChEBI" id="CHEBI:61548"/>
        <dbReference type="ChEBI" id="CHEBI:456216"/>
        <dbReference type="EC" id="2.7.1.1"/>
    </reaction>
    <physiologicalReaction direction="left-to-right" evidence="8">
        <dbReference type="Rhea" id="RHEA:17826"/>
    </physiologicalReaction>
</comment>
<evidence type="ECO:0000256" key="4">
    <source>
        <dbReference type="ARBA" id="ARBA00022679"/>
    </source>
</evidence>
<evidence type="ECO:0000259" key="10">
    <source>
        <dbReference type="Pfam" id="PF03727"/>
    </source>
</evidence>
<evidence type="ECO:0000313" key="11">
    <source>
        <dbReference type="EMBL" id="KKF21673.1"/>
    </source>
</evidence>
<dbReference type="Gene3D" id="3.40.367.20">
    <property type="match status" value="1"/>
</dbReference>
<comment type="catalytic activity">
    <reaction evidence="7">
        <text>a D-hexose + ATP = a D-hexose 6-phosphate + ADP + H(+)</text>
        <dbReference type="Rhea" id="RHEA:22740"/>
        <dbReference type="ChEBI" id="CHEBI:4194"/>
        <dbReference type="ChEBI" id="CHEBI:15378"/>
        <dbReference type="ChEBI" id="CHEBI:30616"/>
        <dbReference type="ChEBI" id="CHEBI:229467"/>
        <dbReference type="ChEBI" id="CHEBI:456216"/>
        <dbReference type="EC" id="2.7.1.1"/>
    </reaction>
    <physiologicalReaction direction="left-to-right" evidence="7">
        <dbReference type="Rhea" id="RHEA:22741"/>
    </physiologicalReaction>
</comment>
<dbReference type="EMBL" id="KQ041846">
    <property type="protein sequence ID" value="KKF21673.1"/>
    <property type="molecule type" value="Genomic_DNA"/>
</dbReference>
<dbReference type="GO" id="GO:0001678">
    <property type="term" value="P:intracellular glucose homeostasis"/>
    <property type="evidence" value="ECO:0007669"/>
    <property type="project" value="InterPro"/>
</dbReference>
<keyword evidence="9" id="KW-0067">ATP-binding</keyword>
<dbReference type="GO" id="GO:0008865">
    <property type="term" value="F:fructokinase activity"/>
    <property type="evidence" value="ECO:0007669"/>
    <property type="project" value="TreeGrafter"/>
</dbReference>
<comment type="pathway">
    <text evidence="1">Carbohydrate degradation; glycolysis; D-glyceraldehyde 3-phosphate and glycerone phosphate from D-glucose: step 1/4.</text>
</comment>
<keyword evidence="5 9" id="KW-0547">Nucleotide-binding</keyword>
<dbReference type="Pfam" id="PF03727">
    <property type="entry name" value="Hexokinase_2"/>
    <property type="match status" value="1"/>
</dbReference>
<dbReference type="InterPro" id="IPR043129">
    <property type="entry name" value="ATPase_NBD"/>
</dbReference>
<sequence>MVNDTVGTMMSCGYMDQNCEIGMIIGTGTNACYMEEMKNVKRVEGEDGRMCINTEWGGFGDDGSLEKFLTEFDREVNEKSINPGVHIFEKMISGMYLGEIVRLVLVKLTEAKLLFNGQTSKALLTPGQFETRFISDIEEQDKGLENTQKILEKLGLGRDMVDSCVVRLVCETISSRSARLCAAALATLANRIRVNRGLSHLKTTVGVDGTVYRKHPK</sequence>
<evidence type="ECO:0000256" key="8">
    <source>
        <dbReference type="ARBA" id="ARBA00048160"/>
    </source>
</evidence>
<dbReference type="GO" id="GO:0005829">
    <property type="term" value="C:cytosol"/>
    <property type="evidence" value="ECO:0007669"/>
    <property type="project" value="TreeGrafter"/>
</dbReference>
<comment type="similarity">
    <text evidence="3 9">Belongs to the hexokinase family.</text>
</comment>
<dbReference type="PANTHER" id="PTHR19443:SF84">
    <property type="entry name" value="PHOSPHOTRANSFERASE"/>
    <property type="match status" value="1"/>
</dbReference>
<dbReference type="GO" id="GO:0005524">
    <property type="term" value="F:ATP binding"/>
    <property type="evidence" value="ECO:0007669"/>
    <property type="project" value="UniProtKB-UniRule"/>
</dbReference>
<dbReference type="GO" id="GO:0004340">
    <property type="term" value="F:glucokinase activity"/>
    <property type="evidence" value="ECO:0007669"/>
    <property type="project" value="TreeGrafter"/>
</dbReference>
<evidence type="ECO:0000256" key="3">
    <source>
        <dbReference type="ARBA" id="ARBA00009225"/>
    </source>
</evidence>
<evidence type="ECO:0000256" key="6">
    <source>
        <dbReference type="ARBA" id="ARBA00023152"/>
    </source>
</evidence>
<protein>
    <recommendedName>
        <fullName evidence="9">Phosphotransferase</fullName>
        <ecNumber evidence="9">2.7.1.-</ecNumber>
    </recommendedName>
</protein>
<name>A0A0F8AI88_LARCR</name>
<dbReference type="PANTHER" id="PTHR19443">
    <property type="entry name" value="HEXOKINASE"/>
    <property type="match status" value="1"/>
</dbReference>
<dbReference type="EC" id="2.7.1.-" evidence="9"/>
<dbReference type="AlphaFoldDB" id="A0A0F8AI88"/>
<evidence type="ECO:0000256" key="5">
    <source>
        <dbReference type="ARBA" id="ARBA00022741"/>
    </source>
</evidence>
<evidence type="ECO:0000256" key="9">
    <source>
        <dbReference type="RuleBase" id="RU362007"/>
    </source>
</evidence>
<evidence type="ECO:0000256" key="2">
    <source>
        <dbReference type="ARBA" id="ARBA00005028"/>
    </source>
</evidence>
<keyword evidence="6 9" id="KW-0324">Glycolysis</keyword>
<dbReference type="PRINTS" id="PR00475">
    <property type="entry name" value="HEXOKINASE"/>
</dbReference>
<evidence type="ECO:0000256" key="1">
    <source>
        <dbReference type="ARBA" id="ARBA00004888"/>
    </source>
</evidence>
<gene>
    <name evidence="11" type="ORF">EH28_00874</name>
</gene>
<dbReference type="FunFam" id="3.40.367.20:FF:000001">
    <property type="entry name" value="Hexokinase 1"/>
    <property type="match status" value="1"/>
</dbReference>
<accession>A0A0F8AI88</accession>
<feature type="domain" description="Hexokinase C-terminal" evidence="10">
    <location>
        <begin position="20"/>
        <end position="217"/>
    </location>
</feature>
<proteinExistence type="inferred from homology"/>
<dbReference type="InterPro" id="IPR022673">
    <property type="entry name" value="Hexokinase_C"/>
</dbReference>
<dbReference type="SUPFAM" id="SSF53067">
    <property type="entry name" value="Actin-like ATPase domain"/>
    <property type="match status" value="1"/>
</dbReference>
<dbReference type="GO" id="GO:0005536">
    <property type="term" value="F:D-glucose binding"/>
    <property type="evidence" value="ECO:0007669"/>
    <property type="project" value="InterPro"/>
</dbReference>
<reference evidence="11" key="1">
    <citation type="journal article" date="2015" name="PLoS Genet.">
        <title>Genome Sequencing of the Perciform Fish Larimichthys crocea Provides Insights into Molecular and Genetic Mechanisms of Stress Adaptation.</title>
        <authorList>
            <person name="Ao J."/>
            <person name="Mu Y."/>
            <person name="Xiang L.X."/>
            <person name="Fan D."/>
            <person name="Feng M."/>
            <person name="Zhang S."/>
            <person name="Shi Q."/>
            <person name="Zhu L.Y."/>
            <person name="Li T."/>
            <person name="Ding Y."/>
            <person name="Nie L."/>
            <person name="Li Q."/>
            <person name="Dong W.R."/>
            <person name="Jiang L."/>
            <person name="Sun B."/>
            <person name="Zhang X."/>
            <person name="Li M."/>
            <person name="Zhang H.Q."/>
            <person name="Xie S."/>
            <person name="Zhu Y."/>
            <person name="Jiang X."/>
            <person name="Wang X."/>
            <person name="Mu P."/>
            <person name="Chen W."/>
            <person name="Yue Z."/>
            <person name="Wang Z."/>
            <person name="Wang J."/>
            <person name="Shao J.Z."/>
            <person name="Chen X."/>
        </authorList>
    </citation>
    <scope>NUCLEOTIDE SEQUENCE [LARGE SCALE GENOMIC DNA]</scope>
    <source>
        <strain evidence="11">SSNF</strain>
        <tissue evidence="11">Blood</tissue>
    </source>
</reference>
<comment type="pathway">
    <text evidence="2">Carbohydrate metabolism; hexose metabolism.</text>
</comment>
<dbReference type="GO" id="GO:0006006">
    <property type="term" value="P:glucose metabolic process"/>
    <property type="evidence" value="ECO:0007669"/>
    <property type="project" value="TreeGrafter"/>
</dbReference>
<evidence type="ECO:0000256" key="7">
    <source>
        <dbReference type="ARBA" id="ARBA00044613"/>
    </source>
</evidence>
<dbReference type="PROSITE" id="PS51748">
    <property type="entry name" value="HEXOKINASE_2"/>
    <property type="match status" value="1"/>
</dbReference>